<evidence type="ECO:0000256" key="2">
    <source>
        <dbReference type="ARBA" id="ARBA00008098"/>
    </source>
</evidence>
<keyword evidence="9" id="KW-1185">Reference proteome</keyword>
<comment type="function">
    <text evidence="6">May be a carrier protein for lipids.</text>
</comment>
<dbReference type="CDD" id="cd23992">
    <property type="entry name" value="PBP_GOBP"/>
    <property type="match status" value="1"/>
</dbReference>
<dbReference type="PANTHER" id="PTHR11857:SF43">
    <property type="entry name" value="GEO07291P1-RELATED"/>
    <property type="match status" value="1"/>
</dbReference>
<keyword evidence="5" id="KW-0325">Glycoprotein</keyword>
<dbReference type="InterPro" id="IPR006170">
    <property type="entry name" value="PBP/GOBP"/>
</dbReference>
<dbReference type="GO" id="GO:0005549">
    <property type="term" value="F:odorant binding"/>
    <property type="evidence" value="ECO:0007669"/>
    <property type="project" value="InterPro"/>
</dbReference>
<comment type="subcellular location">
    <subcellularLocation>
        <location evidence="1">Secreted</location>
    </subcellularLocation>
</comment>
<name>A0AAV8YXD7_9CUCU</name>
<evidence type="ECO:0000256" key="7">
    <source>
        <dbReference type="SAM" id="SignalP"/>
    </source>
</evidence>
<dbReference type="AlphaFoldDB" id="A0AAV8YXD7"/>
<dbReference type="GO" id="GO:0007608">
    <property type="term" value="P:sensory perception of smell"/>
    <property type="evidence" value="ECO:0007669"/>
    <property type="project" value="TreeGrafter"/>
</dbReference>
<comment type="similarity">
    <text evidence="2">Belongs to the PBP/GOBP family.</text>
</comment>
<dbReference type="Pfam" id="PF01395">
    <property type="entry name" value="PBP_GOBP"/>
    <property type="match status" value="1"/>
</dbReference>
<dbReference type="InterPro" id="IPR036728">
    <property type="entry name" value="PBP_GOBP_sf"/>
</dbReference>
<protein>
    <submittedName>
        <fullName evidence="8">Uncharacterized protein</fullName>
    </submittedName>
</protein>
<evidence type="ECO:0000313" key="8">
    <source>
        <dbReference type="EMBL" id="KAJ8955678.1"/>
    </source>
</evidence>
<comment type="caution">
    <text evidence="8">The sequence shown here is derived from an EMBL/GenBank/DDBJ whole genome shotgun (WGS) entry which is preliminary data.</text>
</comment>
<dbReference type="GO" id="GO:0005615">
    <property type="term" value="C:extracellular space"/>
    <property type="evidence" value="ECO:0007669"/>
    <property type="project" value="TreeGrafter"/>
</dbReference>
<dbReference type="SMART" id="SM00708">
    <property type="entry name" value="PhBP"/>
    <property type="match status" value="1"/>
</dbReference>
<evidence type="ECO:0000256" key="6">
    <source>
        <dbReference type="ARBA" id="ARBA00056866"/>
    </source>
</evidence>
<evidence type="ECO:0000256" key="3">
    <source>
        <dbReference type="ARBA" id="ARBA00022525"/>
    </source>
</evidence>
<evidence type="ECO:0000256" key="5">
    <source>
        <dbReference type="ARBA" id="ARBA00023180"/>
    </source>
</evidence>
<feature type="signal peptide" evidence="7">
    <location>
        <begin position="1"/>
        <end position="17"/>
    </location>
</feature>
<keyword evidence="3" id="KW-0964">Secreted</keyword>
<dbReference type="Proteomes" id="UP001162162">
    <property type="component" value="Unassembled WGS sequence"/>
</dbReference>
<keyword evidence="4 7" id="KW-0732">Signal</keyword>
<organism evidence="8 9">
    <name type="scientific">Aromia moschata</name>
    <dbReference type="NCBI Taxonomy" id="1265417"/>
    <lineage>
        <taxon>Eukaryota</taxon>
        <taxon>Metazoa</taxon>
        <taxon>Ecdysozoa</taxon>
        <taxon>Arthropoda</taxon>
        <taxon>Hexapoda</taxon>
        <taxon>Insecta</taxon>
        <taxon>Pterygota</taxon>
        <taxon>Neoptera</taxon>
        <taxon>Endopterygota</taxon>
        <taxon>Coleoptera</taxon>
        <taxon>Polyphaga</taxon>
        <taxon>Cucujiformia</taxon>
        <taxon>Chrysomeloidea</taxon>
        <taxon>Cerambycidae</taxon>
        <taxon>Cerambycinae</taxon>
        <taxon>Callichromatini</taxon>
        <taxon>Aromia</taxon>
    </lineage>
</organism>
<dbReference type="EMBL" id="JAPWTK010000036">
    <property type="protein sequence ID" value="KAJ8955678.1"/>
    <property type="molecule type" value="Genomic_DNA"/>
</dbReference>
<dbReference type="SUPFAM" id="SSF47565">
    <property type="entry name" value="Insect pheromone/odorant-binding proteins"/>
    <property type="match status" value="1"/>
</dbReference>
<accession>A0AAV8YXD7</accession>
<feature type="chain" id="PRO_5043720604" evidence="7">
    <location>
        <begin position="18"/>
        <end position="132"/>
    </location>
</feature>
<evidence type="ECO:0000313" key="9">
    <source>
        <dbReference type="Proteomes" id="UP001162162"/>
    </source>
</evidence>
<evidence type="ECO:0000256" key="4">
    <source>
        <dbReference type="ARBA" id="ARBA00022729"/>
    </source>
</evidence>
<reference evidence="8" key="1">
    <citation type="journal article" date="2023" name="Insect Mol. Biol.">
        <title>Genome sequencing provides insights into the evolution of gene families encoding plant cell wall-degrading enzymes in longhorned beetles.</title>
        <authorList>
            <person name="Shin N.R."/>
            <person name="Okamura Y."/>
            <person name="Kirsch R."/>
            <person name="Pauchet Y."/>
        </authorList>
    </citation>
    <scope>NUCLEOTIDE SEQUENCE</scope>
    <source>
        <strain evidence="8">AMC_N1</strain>
    </source>
</reference>
<sequence length="132" mass="14510">MKFVTIFIFGVIAASNAELTIDQLKKLASFREACMKETGVQLELVKAAARGSISDDTILKKHMVCVFKKAGFMDGAGKLQTENIKQKIIDVIGDADLANQLVNNCGKQVATPEQTAFESYKCFYEETNLPVI</sequence>
<dbReference type="FunFam" id="1.10.238.20:FF:000001">
    <property type="entry name" value="General odorant-binding protein lush"/>
    <property type="match status" value="1"/>
</dbReference>
<gene>
    <name evidence="8" type="ORF">NQ318_008549</name>
</gene>
<dbReference type="Gene3D" id="1.10.238.20">
    <property type="entry name" value="Pheromone/general odorant binding protein domain"/>
    <property type="match status" value="1"/>
</dbReference>
<dbReference type="PANTHER" id="PTHR11857">
    <property type="entry name" value="ODORANT BINDING PROTEIN-RELATED"/>
    <property type="match status" value="1"/>
</dbReference>
<evidence type="ECO:0000256" key="1">
    <source>
        <dbReference type="ARBA" id="ARBA00004613"/>
    </source>
</evidence>
<proteinExistence type="inferred from homology"/>